<dbReference type="Gene3D" id="3.40.630.10">
    <property type="entry name" value="Zn peptidases"/>
    <property type="match status" value="1"/>
</dbReference>
<dbReference type="GO" id="GO:0046872">
    <property type="term" value="F:metal ion binding"/>
    <property type="evidence" value="ECO:0007669"/>
    <property type="project" value="UniProtKB-KW"/>
</dbReference>
<name>A0A7X2IV59_9BURK</name>
<feature type="binding site" evidence="8">
    <location>
        <position position="281"/>
    </location>
    <ligand>
        <name>allantoate</name>
        <dbReference type="ChEBI" id="CHEBI:17536"/>
    </ligand>
</feature>
<dbReference type="EMBL" id="WKJJ01000037">
    <property type="protein sequence ID" value="MRV76648.1"/>
    <property type="molecule type" value="Genomic_DNA"/>
</dbReference>
<dbReference type="Gene3D" id="3.30.70.360">
    <property type="match status" value="1"/>
</dbReference>
<dbReference type="AlphaFoldDB" id="A0A7X2IV59"/>
<feature type="binding site" evidence="8">
    <location>
        <position position="294"/>
    </location>
    <ligand>
        <name>allantoate</name>
        <dbReference type="ChEBI" id="CHEBI:17536"/>
    </ligand>
</feature>
<proteinExistence type="inferred from homology"/>
<reference evidence="10 11" key="1">
    <citation type="submission" date="2019-11" db="EMBL/GenBank/DDBJ databases">
        <title>Novel species isolated from a subtropical stream in China.</title>
        <authorList>
            <person name="Lu H."/>
        </authorList>
    </citation>
    <scope>NUCLEOTIDE SEQUENCE [LARGE SCALE GENOMIC DNA]</scope>
    <source>
        <strain evidence="10 11">FT92W</strain>
    </source>
</reference>
<keyword evidence="11" id="KW-1185">Reference proteome</keyword>
<dbReference type="Proteomes" id="UP000446768">
    <property type="component" value="Unassembled WGS sequence"/>
</dbReference>
<evidence type="ECO:0000256" key="4">
    <source>
        <dbReference type="ARBA" id="ARBA00022723"/>
    </source>
</evidence>
<evidence type="ECO:0000256" key="7">
    <source>
        <dbReference type="PIRSR" id="PIRSR001235-1"/>
    </source>
</evidence>
<evidence type="ECO:0000256" key="3">
    <source>
        <dbReference type="ARBA" id="ARBA00011738"/>
    </source>
</evidence>
<evidence type="ECO:0000256" key="1">
    <source>
        <dbReference type="ARBA" id="ARBA00001936"/>
    </source>
</evidence>
<keyword evidence="6" id="KW-0464">Manganese</keyword>
<dbReference type="InterPro" id="IPR010158">
    <property type="entry name" value="Amidase_Cbmase"/>
</dbReference>
<dbReference type="SUPFAM" id="SSF53187">
    <property type="entry name" value="Zn-dependent exopeptidases"/>
    <property type="match status" value="1"/>
</dbReference>
<comment type="cofactor">
    <cofactor evidence="7">
        <name>Zn(2+)</name>
        <dbReference type="ChEBI" id="CHEBI:29105"/>
    </cofactor>
    <text evidence="7">Binds 2 Zn(2+) ions per subunit.</text>
</comment>
<dbReference type="GO" id="GO:0016813">
    <property type="term" value="F:hydrolase activity, acting on carbon-nitrogen (but not peptide) bonds, in linear amidines"/>
    <property type="evidence" value="ECO:0007669"/>
    <property type="project" value="InterPro"/>
</dbReference>
<accession>A0A7X2IV59</accession>
<feature type="binding site" evidence="8">
    <location>
        <position position="222"/>
    </location>
    <ligand>
        <name>allantoate</name>
        <dbReference type="ChEBI" id="CHEBI:17536"/>
    </ligand>
</feature>
<feature type="binding site" evidence="7">
    <location>
        <position position="389"/>
    </location>
    <ligand>
        <name>Zn(2+)</name>
        <dbReference type="ChEBI" id="CHEBI:29105"/>
        <label>2</label>
    </ligand>
</feature>
<dbReference type="PANTHER" id="PTHR32494:SF19">
    <property type="entry name" value="ALLANTOATE DEIMINASE-RELATED"/>
    <property type="match status" value="1"/>
</dbReference>
<evidence type="ECO:0000313" key="11">
    <source>
        <dbReference type="Proteomes" id="UP000446768"/>
    </source>
</evidence>
<dbReference type="InterPro" id="IPR011650">
    <property type="entry name" value="Peptidase_M20_dimer"/>
</dbReference>
<dbReference type="NCBIfam" id="NF006775">
    <property type="entry name" value="PRK09290.2-5"/>
    <property type="match status" value="1"/>
</dbReference>
<dbReference type="SUPFAM" id="SSF55031">
    <property type="entry name" value="Bacterial exopeptidase dimerisation domain"/>
    <property type="match status" value="1"/>
</dbReference>
<dbReference type="RefSeq" id="WP_154382356.1">
    <property type="nucleotide sequence ID" value="NZ_WKJJ01000037.1"/>
</dbReference>
<comment type="subunit">
    <text evidence="3">Homodimer.</text>
</comment>
<feature type="binding site" evidence="7">
    <location>
        <position position="98"/>
    </location>
    <ligand>
        <name>Zn(2+)</name>
        <dbReference type="ChEBI" id="CHEBI:29105"/>
        <label>1</label>
    </ligand>
</feature>
<evidence type="ECO:0000256" key="6">
    <source>
        <dbReference type="ARBA" id="ARBA00023211"/>
    </source>
</evidence>
<dbReference type="PIRSF" id="PIRSF001235">
    <property type="entry name" value="Amidase_carbamoylase"/>
    <property type="match status" value="1"/>
</dbReference>
<comment type="cofactor">
    <cofactor evidence="1">
        <name>Mn(2+)</name>
        <dbReference type="ChEBI" id="CHEBI:29035"/>
    </cofactor>
</comment>
<feature type="binding site" evidence="7">
    <location>
        <position position="197"/>
    </location>
    <ligand>
        <name>Zn(2+)</name>
        <dbReference type="ChEBI" id="CHEBI:29105"/>
        <label>1</label>
    </ligand>
</feature>
<feature type="binding site" evidence="7">
    <location>
        <position position="98"/>
    </location>
    <ligand>
        <name>Zn(2+)</name>
        <dbReference type="ChEBI" id="CHEBI:29105"/>
        <label>2</label>
    </ligand>
</feature>
<dbReference type="Pfam" id="PF01546">
    <property type="entry name" value="Peptidase_M20"/>
    <property type="match status" value="1"/>
</dbReference>
<evidence type="ECO:0000313" key="10">
    <source>
        <dbReference type="EMBL" id="MRV76648.1"/>
    </source>
</evidence>
<dbReference type="InterPro" id="IPR002933">
    <property type="entry name" value="Peptidase_M20"/>
</dbReference>
<evidence type="ECO:0000256" key="8">
    <source>
        <dbReference type="PIRSR" id="PIRSR001235-2"/>
    </source>
</evidence>
<comment type="caution">
    <text evidence="10">The sequence shown here is derived from an EMBL/GenBank/DDBJ whole genome shotgun (WGS) entry which is preliminary data.</text>
</comment>
<dbReference type="PANTHER" id="PTHR32494">
    <property type="entry name" value="ALLANTOATE DEIMINASE-RELATED"/>
    <property type="match status" value="1"/>
</dbReference>
<evidence type="ECO:0000256" key="5">
    <source>
        <dbReference type="ARBA" id="ARBA00022801"/>
    </source>
</evidence>
<dbReference type="CDD" id="cd03884">
    <property type="entry name" value="M20_bAS"/>
    <property type="match status" value="1"/>
</dbReference>
<dbReference type="InterPro" id="IPR036264">
    <property type="entry name" value="Bact_exopeptidase_dim_dom"/>
</dbReference>
<protein>
    <submittedName>
        <fullName evidence="10">Allantoate amidohydrolase</fullName>
    </submittedName>
</protein>
<keyword evidence="4 7" id="KW-0479">Metal-binding</keyword>
<keyword evidence="5 10" id="KW-0378">Hydrolase</keyword>
<dbReference type="NCBIfam" id="TIGR01879">
    <property type="entry name" value="hydantase"/>
    <property type="match status" value="1"/>
</dbReference>
<feature type="domain" description="Peptidase M20 dimerisation" evidence="9">
    <location>
        <begin position="218"/>
        <end position="315"/>
    </location>
</feature>
<evidence type="ECO:0000259" key="9">
    <source>
        <dbReference type="Pfam" id="PF07687"/>
    </source>
</evidence>
<gene>
    <name evidence="10" type="ORF">GJ700_33540</name>
</gene>
<feature type="binding site" evidence="7">
    <location>
        <position position="87"/>
    </location>
    <ligand>
        <name>Zn(2+)</name>
        <dbReference type="ChEBI" id="CHEBI:29105"/>
        <label>1</label>
    </ligand>
</feature>
<comment type="similarity">
    <text evidence="2">Belongs to the peptidase M20 family.</text>
</comment>
<organism evidence="10 11">
    <name type="scientific">Pseudoduganella rivuli</name>
    <dbReference type="NCBI Taxonomy" id="2666085"/>
    <lineage>
        <taxon>Bacteria</taxon>
        <taxon>Pseudomonadati</taxon>
        <taxon>Pseudomonadota</taxon>
        <taxon>Betaproteobacteria</taxon>
        <taxon>Burkholderiales</taxon>
        <taxon>Oxalobacteraceae</taxon>
        <taxon>Telluria group</taxon>
        <taxon>Pseudoduganella</taxon>
    </lineage>
</organism>
<keyword evidence="7" id="KW-0862">Zinc</keyword>
<sequence>MSHNSDTNFADTGERIMAWADTLARHTESPGMLTRTYLTPAHQGAAQQLACWMEEAGMQVRRDQAGNVIGRYEGLEPGAPALMTGSHFDTVRNGGMYDGMLGILLPIACVQRFHRQGKRFPFALEVVGFAEEEGVRFKATLLGSRAIAGGFVHAVLDNADDDGVAMRTAMRDAGFDPDCLGSAAYAPASLRGFIEVHIEQGPVLLNEGVPVGVVSAISGATRFAVEVQGLAGHAGTVPMAGRRDAAMAAAEIGLFIEQRCQDIAGLVGTVGQFQVPQGAANVVPGKAVFSIDIRACRDEDRDGAVADVLEAVRRISARRGVDVAVRRTHEAPSVPCAPRLQQQLAASIERLGLPLRCLPSGAGHDAMALAAIADVAMLFVRCGNGGISHSPDETMTAADAATAAQVFSDFVEHFN</sequence>
<evidence type="ECO:0000256" key="2">
    <source>
        <dbReference type="ARBA" id="ARBA00006153"/>
    </source>
</evidence>
<feature type="binding site" evidence="7">
    <location>
        <position position="133"/>
    </location>
    <ligand>
        <name>Zn(2+)</name>
        <dbReference type="ChEBI" id="CHEBI:29105"/>
        <label>2</label>
    </ligand>
</feature>
<dbReference type="Pfam" id="PF07687">
    <property type="entry name" value="M20_dimer"/>
    <property type="match status" value="1"/>
</dbReference>